<evidence type="ECO:0000313" key="1">
    <source>
        <dbReference type="EMBL" id="KAI3557358.1"/>
    </source>
</evidence>
<name>A0A9Q0B8Q0_9PEZI</name>
<comment type="caution">
    <text evidence="1">The sequence shown here is derived from an EMBL/GenBank/DDBJ whole genome shotgun (WGS) entry which is preliminary data.</text>
</comment>
<organism evidence="1 2">
    <name type="scientific">Colletotrichum abscissum</name>
    <dbReference type="NCBI Taxonomy" id="1671311"/>
    <lineage>
        <taxon>Eukaryota</taxon>
        <taxon>Fungi</taxon>
        <taxon>Dikarya</taxon>
        <taxon>Ascomycota</taxon>
        <taxon>Pezizomycotina</taxon>
        <taxon>Sordariomycetes</taxon>
        <taxon>Hypocreomycetidae</taxon>
        <taxon>Glomerellales</taxon>
        <taxon>Glomerellaceae</taxon>
        <taxon>Colletotrichum</taxon>
        <taxon>Colletotrichum acutatum species complex</taxon>
    </lineage>
</organism>
<protein>
    <submittedName>
        <fullName evidence="1">Uncharacterized protein</fullName>
    </submittedName>
</protein>
<dbReference type="Proteomes" id="UP001056436">
    <property type="component" value="Unassembled WGS sequence"/>
</dbReference>
<dbReference type="AlphaFoldDB" id="A0A9Q0B8Q0"/>
<evidence type="ECO:0000313" key="2">
    <source>
        <dbReference type="Proteomes" id="UP001056436"/>
    </source>
</evidence>
<dbReference type="EMBL" id="SDAQ01000008">
    <property type="protein sequence ID" value="KAI3557358.1"/>
    <property type="molecule type" value="Genomic_DNA"/>
</dbReference>
<sequence>MKPYGDLAFTQSKVPEHAFVPCSTDTNMGYSVL</sequence>
<reference evidence="1" key="1">
    <citation type="submission" date="2019-01" db="EMBL/GenBank/DDBJ databases">
        <title>Colletotrichum abscissum LGMF1257.</title>
        <authorList>
            <person name="Baroncelli R."/>
        </authorList>
    </citation>
    <scope>NUCLEOTIDE SEQUENCE</scope>
    <source>
        <strain evidence="1">Ca142</strain>
    </source>
</reference>
<proteinExistence type="predicted"/>
<keyword evidence="2" id="KW-1185">Reference proteome</keyword>
<gene>
    <name evidence="1" type="ORF">CABS02_02462</name>
</gene>
<accession>A0A9Q0B8Q0</accession>